<dbReference type="OrthoDB" id="5419608at2759"/>
<keyword evidence="2" id="KW-0732">Signal</keyword>
<name>A0A8H3ESG6_9LECA</name>
<dbReference type="Proteomes" id="UP000664534">
    <property type="component" value="Unassembled WGS sequence"/>
</dbReference>
<evidence type="ECO:0000256" key="2">
    <source>
        <dbReference type="SAM" id="SignalP"/>
    </source>
</evidence>
<sequence length="249" mass="23917">MYKSTLAIFALVASSIAAPAPEYVVERHVVQIYKRQADISQLLQLASLAGVTALPTDPAVLLQLGPLANSLASALPTSSVLNVLLTAAPSGFVSSIVNDPSYASSFESAFSAGNSPAWFNSLPTSVRSYLHTYSGFGGLAGAGAALKSVTADAANNTAAATGSGMSGSSGGSTTQNSAQSAASVSSANAAYVAAVESTPSGASSGAGADTATSAGTASTSKGGAARPTGAVAAGLAGVVGLLGVAAAAL</sequence>
<proteinExistence type="predicted"/>
<accession>A0A8H3ESG6</accession>
<reference evidence="3" key="1">
    <citation type="submission" date="2021-03" db="EMBL/GenBank/DDBJ databases">
        <authorList>
            <person name="Tagirdzhanova G."/>
        </authorList>
    </citation>
    <scope>NUCLEOTIDE SEQUENCE</scope>
</reference>
<evidence type="ECO:0000313" key="4">
    <source>
        <dbReference type="Proteomes" id="UP000664534"/>
    </source>
</evidence>
<dbReference type="AlphaFoldDB" id="A0A8H3ESG6"/>
<keyword evidence="4" id="KW-1185">Reference proteome</keyword>
<evidence type="ECO:0000313" key="3">
    <source>
        <dbReference type="EMBL" id="CAF9909613.1"/>
    </source>
</evidence>
<organism evidence="3 4">
    <name type="scientific">Imshaugia aleurites</name>
    <dbReference type="NCBI Taxonomy" id="172621"/>
    <lineage>
        <taxon>Eukaryota</taxon>
        <taxon>Fungi</taxon>
        <taxon>Dikarya</taxon>
        <taxon>Ascomycota</taxon>
        <taxon>Pezizomycotina</taxon>
        <taxon>Lecanoromycetes</taxon>
        <taxon>OSLEUM clade</taxon>
        <taxon>Lecanoromycetidae</taxon>
        <taxon>Lecanorales</taxon>
        <taxon>Lecanorineae</taxon>
        <taxon>Parmeliaceae</taxon>
        <taxon>Imshaugia</taxon>
    </lineage>
</organism>
<gene>
    <name evidence="3" type="ORF">IMSHALPRED_008422</name>
</gene>
<dbReference type="EMBL" id="CAJPDT010000006">
    <property type="protein sequence ID" value="CAF9909613.1"/>
    <property type="molecule type" value="Genomic_DNA"/>
</dbReference>
<feature type="chain" id="PRO_5034187289" evidence="2">
    <location>
        <begin position="18"/>
        <end position="249"/>
    </location>
</feature>
<protein>
    <submittedName>
        <fullName evidence="3">Uncharacterized protein</fullName>
    </submittedName>
</protein>
<comment type="caution">
    <text evidence="3">The sequence shown here is derived from an EMBL/GenBank/DDBJ whole genome shotgun (WGS) entry which is preliminary data.</text>
</comment>
<evidence type="ECO:0000256" key="1">
    <source>
        <dbReference type="SAM" id="MobiDB-lite"/>
    </source>
</evidence>
<feature type="region of interest" description="Disordered" evidence="1">
    <location>
        <begin position="199"/>
        <end position="225"/>
    </location>
</feature>
<feature type="signal peptide" evidence="2">
    <location>
        <begin position="1"/>
        <end position="17"/>
    </location>
</feature>